<dbReference type="EMBL" id="GAMC01004310">
    <property type="protein sequence ID" value="JAC02246.1"/>
    <property type="molecule type" value="mRNA"/>
</dbReference>
<dbReference type="PANTHER" id="PTHR11071">
    <property type="entry name" value="PEPTIDYL-PROLYL CIS-TRANS ISOMERASE"/>
    <property type="match status" value="1"/>
</dbReference>
<feature type="domain" description="PPIase cyclophilin-type" evidence="6">
    <location>
        <begin position="17"/>
        <end position="180"/>
    </location>
</feature>
<evidence type="ECO:0000259" key="6">
    <source>
        <dbReference type="PROSITE" id="PS50072"/>
    </source>
</evidence>
<reference evidence="7" key="2">
    <citation type="journal article" date="2014" name="BMC Genomics">
        <title>A genomic perspective to assessing quality of mass-reared SIT flies used in Mediterranean fruit fly (Ceratitis capitata) eradication in California.</title>
        <authorList>
            <person name="Calla B."/>
            <person name="Hall B."/>
            <person name="Hou S."/>
            <person name="Geib S.M."/>
        </authorList>
    </citation>
    <scope>NUCLEOTIDE SEQUENCE</scope>
</reference>
<dbReference type="InterPro" id="IPR011990">
    <property type="entry name" value="TPR-like_helical_dom_sf"/>
</dbReference>
<evidence type="ECO:0000313" key="7">
    <source>
        <dbReference type="EMBL" id="JAC02246.1"/>
    </source>
</evidence>
<dbReference type="InterPro" id="IPR029000">
    <property type="entry name" value="Cyclophilin-like_dom_sf"/>
</dbReference>
<dbReference type="GO" id="GO:0006457">
    <property type="term" value="P:protein folding"/>
    <property type="evidence" value="ECO:0007669"/>
    <property type="project" value="TreeGrafter"/>
</dbReference>
<dbReference type="FunFam" id="2.40.100.10:FF:000025">
    <property type="entry name" value="Peptidyl-prolyl cis-trans isomerase CYP19-2"/>
    <property type="match status" value="1"/>
</dbReference>
<dbReference type="Pfam" id="PF00160">
    <property type="entry name" value="Pro_isomerase"/>
    <property type="match status" value="1"/>
</dbReference>
<dbReference type="InterPro" id="IPR002130">
    <property type="entry name" value="Cyclophilin-type_PPIase_dom"/>
</dbReference>
<feature type="repeat" description="TPR" evidence="5">
    <location>
        <begin position="316"/>
        <end position="349"/>
    </location>
</feature>
<dbReference type="OrthoDB" id="407558at2759"/>
<evidence type="ECO:0000256" key="3">
    <source>
        <dbReference type="ARBA" id="ARBA00023110"/>
    </source>
</evidence>
<evidence type="ECO:0000256" key="5">
    <source>
        <dbReference type="PROSITE-ProRule" id="PRU00339"/>
    </source>
</evidence>
<evidence type="ECO:0000256" key="4">
    <source>
        <dbReference type="ARBA" id="ARBA00023235"/>
    </source>
</evidence>
<dbReference type="GO" id="GO:0016018">
    <property type="term" value="F:cyclosporin A binding"/>
    <property type="evidence" value="ECO:0007669"/>
    <property type="project" value="TreeGrafter"/>
</dbReference>
<dbReference type="GO" id="GO:0003755">
    <property type="term" value="F:peptidyl-prolyl cis-trans isomerase activity"/>
    <property type="evidence" value="ECO:0007669"/>
    <property type="project" value="UniProtKB-KW"/>
</dbReference>
<dbReference type="Gene3D" id="1.25.40.10">
    <property type="entry name" value="Tetratricopeptide repeat domain"/>
    <property type="match status" value="1"/>
</dbReference>
<name>W8BMC2_CERCA</name>
<dbReference type="AlphaFoldDB" id="W8BMC2"/>
<dbReference type="Gene3D" id="2.40.100.10">
    <property type="entry name" value="Cyclophilin-like"/>
    <property type="match status" value="1"/>
</dbReference>
<dbReference type="InterPro" id="IPR019734">
    <property type="entry name" value="TPR_rpt"/>
</dbReference>
<accession>W8BMC2</accession>
<keyword evidence="4 7" id="KW-0413">Isomerase</keyword>
<comment type="catalytic activity">
    <reaction evidence="1">
        <text>[protein]-peptidylproline (omega=180) = [protein]-peptidylproline (omega=0)</text>
        <dbReference type="Rhea" id="RHEA:16237"/>
        <dbReference type="Rhea" id="RHEA-COMP:10747"/>
        <dbReference type="Rhea" id="RHEA-COMP:10748"/>
        <dbReference type="ChEBI" id="CHEBI:83833"/>
        <dbReference type="ChEBI" id="CHEBI:83834"/>
        <dbReference type="EC" id="5.2.1.8"/>
    </reaction>
</comment>
<sequence>MDKKILQPVCPTNPLVYLDITIGKESAGRMIIELRKDVVPKSAENFRALCTGEKGNGTLGKPLHYKGIRFHKVTSLYVAQSGDVVNNDGTSGESIYGPIFDDENFELLHDEGAISMANYGQKDTNNSQFFVVAISSNNLDNTNVVVGKVLRGLSILSDMELVSSDEGEPQEDIIIADCGEIHPGEDWGFCDNDETEDKLPPYPVDWDRKADAFTFEEILNYLTVMRNAGNHFFTQQNYLEARRKYRKADRYYNIFLLRFDNPKYKHLIIGEGDVTKLKDFFVINQTNLAAVDLKLEKYNDAKYACTEALRMNDDCFKALYRRGQANIGLKEYESAIADLNHANEIVPNNKNILTELVRAKKLLSNYHQTQREAMKKLFA</sequence>
<dbReference type="PROSITE" id="PS50072">
    <property type="entry name" value="CSA_PPIASE_2"/>
    <property type="match status" value="1"/>
</dbReference>
<dbReference type="EC" id="5.2.1.8" evidence="2"/>
<dbReference type="SMART" id="SM00028">
    <property type="entry name" value="TPR"/>
    <property type="match status" value="2"/>
</dbReference>
<keyword evidence="5" id="KW-0802">TPR repeat</keyword>
<organism evidence="7">
    <name type="scientific">Ceratitis capitata</name>
    <name type="common">Mediterranean fruit fly</name>
    <name type="synonym">Tephritis capitata</name>
    <dbReference type="NCBI Taxonomy" id="7213"/>
    <lineage>
        <taxon>Eukaryota</taxon>
        <taxon>Metazoa</taxon>
        <taxon>Ecdysozoa</taxon>
        <taxon>Arthropoda</taxon>
        <taxon>Hexapoda</taxon>
        <taxon>Insecta</taxon>
        <taxon>Pterygota</taxon>
        <taxon>Neoptera</taxon>
        <taxon>Endopterygota</taxon>
        <taxon>Diptera</taxon>
        <taxon>Brachycera</taxon>
        <taxon>Muscomorpha</taxon>
        <taxon>Tephritoidea</taxon>
        <taxon>Tephritidae</taxon>
        <taxon>Ceratitis</taxon>
        <taxon>Ceratitis</taxon>
    </lineage>
</organism>
<dbReference type="GO" id="GO:0005739">
    <property type="term" value="C:mitochondrion"/>
    <property type="evidence" value="ECO:0007669"/>
    <property type="project" value="TreeGrafter"/>
</dbReference>
<dbReference type="SUPFAM" id="SSF48452">
    <property type="entry name" value="TPR-like"/>
    <property type="match status" value="1"/>
</dbReference>
<dbReference type="KEGG" id="ccat:101457474"/>
<keyword evidence="3" id="KW-0697">Rotamase</keyword>
<dbReference type="PRINTS" id="PR00153">
    <property type="entry name" value="CSAPPISMRASE"/>
</dbReference>
<evidence type="ECO:0000256" key="1">
    <source>
        <dbReference type="ARBA" id="ARBA00000971"/>
    </source>
</evidence>
<dbReference type="PANTHER" id="PTHR11071:SF497">
    <property type="entry name" value="CYCLOPHILIN 40, ISOFORM A"/>
    <property type="match status" value="1"/>
</dbReference>
<proteinExistence type="evidence at transcript level"/>
<gene>
    <name evidence="7" type="primary">PPID</name>
</gene>
<reference evidence="7" key="1">
    <citation type="submission" date="2013-07" db="EMBL/GenBank/DDBJ databases">
        <authorList>
            <person name="Geib S."/>
        </authorList>
    </citation>
    <scope>NUCLEOTIDE SEQUENCE</scope>
</reference>
<protein>
    <recommendedName>
        <fullName evidence="2">peptidylprolyl isomerase</fullName>
        <ecNumber evidence="2">5.2.1.8</ecNumber>
    </recommendedName>
</protein>
<dbReference type="PROSITE" id="PS50005">
    <property type="entry name" value="TPR"/>
    <property type="match status" value="1"/>
</dbReference>
<evidence type="ECO:0000256" key="2">
    <source>
        <dbReference type="ARBA" id="ARBA00013194"/>
    </source>
</evidence>
<dbReference type="SUPFAM" id="SSF50891">
    <property type="entry name" value="Cyclophilin-like"/>
    <property type="match status" value="1"/>
</dbReference>